<reference evidence="2" key="1">
    <citation type="journal article" date="2015" name="PLoS Genet.">
        <title>Genome Sequence and Transcriptome Analyses of Chrysochromulina tobin: Metabolic Tools for Enhanced Algal Fitness in the Prominent Order Prymnesiales (Haptophyceae).</title>
        <authorList>
            <person name="Hovde B.T."/>
            <person name="Deodato C.R."/>
            <person name="Hunsperger H.M."/>
            <person name="Ryken S.A."/>
            <person name="Yost W."/>
            <person name="Jha R.K."/>
            <person name="Patterson J."/>
            <person name="Monnat R.J. Jr."/>
            <person name="Barlow S.B."/>
            <person name="Starkenburg S.R."/>
            <person name="Cattolico R.A."/>
        </authorList>
    </citation>
    <scope>NUCLEOTIDE SEQUENCE</scope>
    <source>
        <strain evidence="2">CCMP291</strain>
    </source>
</reference>
<sequence>MAAPPAGAAAEQQLAHLLAAKQLREDVLRRQPAREVRSAKGEKHGSLVHKESGGHLCMSIVGHPNATGECVADVNFYDTWRADVSLKVTGFGTGLLPLLALIHEPDLTVDYLPRQPGLPYIEHLQVVHQWAANDWLYHCFVSPFGPLPGADDVHNFILFDNMDAPADPCLIGYAVSPAEGDEIYRGWPVPKVKSWRRKRNYVLGATTIIRPSAQPVLTLTIPSAKLPKCASPGCAFAVHSCLSAGSGRFCCHKCEHSPGKHASRCEMVKFDGGGGAQAWQLPAYGTLELELYVNVQLPIPTFLIPLALVRWIFPRLVRLVYPVLLLLNERFVALPFSQRVREDKDGFYKLVADALKAPDRPCNARGREGEAKFVL</sequence>
<dbReference type="AlphaFoldDB" id="A0A0M0K1K5"/>
<dbReference type="EMBL" id="JWZX01001689">
    <property type="protein sequence ID" value="KOO32766.1"/>
    <property type="molecule type" value="Genomic_DNA"/>
</dbReference>
<dbReference type="OrthoDB" id="10663997at2759"/>
<comment type="caution">
    <text evidence="1">The sequence shown here is derived from an EMBL/GenBank/DDBJ whole genome shotgun (WGS) entry which is preliminary data.</text>
</comment>
<accession>A0A0M0K1K5</accession>
<proteinExistence type="predicted"/>
<keyword evidence="2" id="KW-1185">Reference proteome</keyword>
<protein>
    <submittedName>
        <fullName evidence="1">Uncharacterized protein</fullName>
    </submittedName>
</protein>
<evidence type="ECO:0000313" key="1">
    <source>
        <dbReference type="EMBL" id="KOO32766.1"/>
    </source>
</evidence>
<name>A0A0M0K1K5_9EUKA</name>
<dbReference type="Proteomes" id="UP000037460">
    <property type="component" value="Unassembled WGS sequence"/>
</dbReference>
<evidence type="ECO:0000313" key="2">
    <source>
        <dbReference type="Proteomes" id="UP000037460"/>
    </source>
</evidence>
<organism evidence="1 2">
    <name type="scientific">Chrysochromulina tobinii</name>
    <dbReference type="NCBI Taxonomy" id="1460289"/>
    <lineage>
        <taxon>Eukaryota</taxon>
        <taxon>Haptista</taxon>
        <taxon>Haptophyta</taxon>
        <taxon>Prymnesiophyceae</taxon>
        <taxon>Prymnesiales</taxon>
        <taxon>Chrysochromulinaceae</taxon>
        <taxon>Chrysochromulina</taxon>
    </lineage>
</organism>
<gene>
    <name evidence="1" type="ORF">Ctob_003709</name>
</gene>